<proteinExistence type="predicted"/>
<dbReference type="PROSITE" id="PS00018">
    <property type="entry name" value="EF_HAND_1"/>
    <property type="match status" value="2"/>
</dbReference>
<evidence type="ECO:0000256" key="1">
    <source>
        <dbReference type="ARBA" id="ARBA00022837"/>
    </source>
</evidence>
<dbReference type="PROSITE" id="PS50222">
    <property type="entry name" value="EF_HAND_2"/>
    <property type="match status" value="1"/>
</dbReference>
<gene>
    <name evidence="3" type="ORF">TcWFU_005898</name>
</gene>
<name>A0ABR4QDJ0_9CEST</name>
<accession>A0ABR4QDJ0</accession>
<dbReference type="SUPFAM" id="SSF47473">
    <property type="entry name" value="EF-hand"/>
    <property type="match status" value="1"/>
</dbReference>
<reference evidence="3 4" key="1">
    <citation type="journal article" date="2022" name="Front. Cell. Infect. Microbiol.">
        <title>The Genomes of Two Strains of Taenia crassiceps the Animal Model for the Study of Human Cysticercosis.</title>
        <authorList>
            <person name="Bobes R.J."/>
            <person name="Estrada K."/>
            <person name="Rios-Valencia D.G."/>
            <person name="Calderon-Gallegos A."/>
            <person name="de la Torre P."/>
            <person name="Carrero J.C."/>
            <person name="Sanchez-Flores A."/>
            <person name="Laclette J.P."/>
        </authorList>
    </citation>
    <scope>NUCLEOTIDE SEQUENCE [LARGE SCALE GENOMIC DNA]</scope>
    <source>
        <strain evidence="3">WFUcys</strain>
    </source>
</reference>
<organism evidence="3 4">
    <name type="scientific">Taenia crassiceps</name>
    <dbReference type="NCBI Taxonomy" id="6207"/>
    <lineage>
        <taxon>Eukaryota</taxon>
        <taxon>Metazoa</taxon>
        <taxon>Spiralia</taxon>
        <taxon>Lophotrochozoa</taxon>
        <taxon>Platyhelminthes</taxon>
        <taxon>Cestoda</taxon>
        <taxon>Eucestoda</taxon>
        <taxon>Cyclophyllidea</taxon>
        <taxon>Taeniidae</taxon>
        <taxon>Taenia</taxon>
    </lineage>
</organism>
<comment type="caution">
    <text evidence="3">The sequence shown here is derived from an EMBL/GenBank/DDBJ whole genome shotgun (WGS) entry which is preliminary data.</text>
</comment>
<protein>
    <recommendedName>
        <fullName evidence="2">EF-hand domain-containing protein</fullName>
    </recommendedName>
</protein>
<dbReference type="Pfam" id="PF13499">
    <property type="entry name" value="EF-hand_7"/>
    <property type="match status" value="1"/>
</dbReference>
<feature type="domain" description="EF-hand" evidence="2">
    <location>
        <begin position="46"/>
        <end position="81"/>
    </location>
</feature>
<dbReference type="SMART" id="SM00054">
    <property type="entry name" value="EFh"/>
    <property type="match status" value="3"/>
</dbReference>
<evidence type="ECO:0000313" key="3">
    <source>
        <dbReference type="EMBL" id="KAL5107806.1"/>
    </source>
</evidence>
<sequence length="143" mass="16716">MFSRLRRRHDVGRRERLVELFNRMDCNGDRILHMNEVNEYLQRHRYDPSAIREFWRTFDLNQDGQITAEEFNMVLARLPDDSVDSFDTDSSGRLEVTEVMSLLSAIANSKQVVENLMQLYGVSPELGLTFEDFVAFFSDPAFV</sequence>
<evidence type="ECO:0000259" key="2">
    <source>
        <dbReference type="PROSITE" id="PS50222"/>
    </source>
</evidence>
<dbReference type="EMBL" id="JAKROA010000004">
    <property type="protein sequence ID" value="KAL5107806.1"/>
    <property type="molecule type" value="Genomic_DNA"/>
</dbReference>
<dbReference type="InterPro" id="IPR011992">
    <property type="entry name" value="EF-hand-dom_pair"/>
</dbReference>
<dbReference type="Gene3D" id="1.10.238.10">
    <property type="entry name" value="EF-hand"/>
    <property type="match status" value="1"/>
</dbReference>
<evidence type="ECO:0000313" key="4">
    <source>
        <dbReference type="Proteomes" id="UP001651158"/>
    </source>
</evidence>
<keyword evidence="4" id="KW-1185">Reference proteome</keyword>
<dbReference type="Proteomes" id="UP001651158">
    <property type="component" value="Unassembled WGS sequence"/>
</dbReference>
<keyword evidence="1" id="KW-0106">Calcium</keyword>
<dbReference type="InterPro" id="IPR018247">
    <property type="entry name" value="EF_Hand_1_Ca_BS"/>
</dbReference>
<dbReference type="InterPro" id="IPR002048">
    <property type="entry name" value="EF_hand_dom"/>
</dbReference>